<evidence type="ECO:0000313" key="2">
    <source>
        <dbReference type="Proteomes" id="UP001165541"/>
    </source>
</evidence>
<dbReference type="Proteomes" id="UP001165541">
    <property type="component" value="Unassembled WGS sequence"/>
</dbReference>
<sequence>MTDEQIKRMAEAAGFHVAGGLIMSPYVFGHDHTKELRRFAELARQDECKRLAEACGLSADDMTQIRHTLDEGGELVYRQTLAIEGLMHELAAQLRRARGSDK</sequence>
<proteinExistence type="predicted"/>
<dbReference type="RefSeq" id="WP_251780982.1">
    <property type="nucleotide sequence ID" value="NZ_JAMKFE010000020.1"/>
</dbReference>
<gene>
    <name evidence="1" type="ORF">M8A51_23470</name>
</gene>
<comment type="caution">
    <text evidence="1">The sequence shown here is derived from an EMBL/GenBank/DDBJ whole genome shotgun (WGS) entry which is preliminary data.</text>
</comment>
<keyword evidence="2" id="KW-1185">Reference proteome</keyword>
<dbReference type="EMBL" id="JAMKFE010000020">
    <property type="protein sequence ID" value="MCM5682500.1"/>
    <property type="molecule type" value="Genomic_DNA"/>
</dbReference>
<name>A0ABT0YUS7_9BURK</name>
<evidence type="ECO:0000313" key="1">
    <source>
        <dbReference type="EMBL" id="MCM5682500.1"/>
    </source>
</evidence>
<protein>
    <submittedName>
        <fullName evidence="1">Uncharacterized protein</fullName>
    </submittedName>
</protein>
<accession>A0ABT0YUS7</accession>
<reference evidence="1" key="1">
    <citation type="submission" date="2022-05" db="EMBL/GenBank/DDBJ databases">
        <title>Schlegelella sp. nov., isolated from mangrove soil.</title>
        <authorList>
            <person name="Liu Y."/>
            <person name="Ge X."/>
            <person name="Liu W."/>
        </authorList>
    </citation>
    <scope>NUCLEOTIDE SEQUENCE</scope>
    <source>
        <strain evidence="1">S2-27</strain>
    </source>
</reference>
<organism evidence="1 2">
    <name type="scientific">Caldimonas mangrovi</name>
    <dbReference type="NCBI Taxonomy" id="2944811"/>
    <lineage>
        <taxon>Bacteria</taxon>
        <taxon>Pseudomonadati</taxon>
        <taxon>Pseudomonadota</taxon>
        <taxon>Betaproteobacteria</taxon>
        <taxon>Burkholderiales</taxon>
        <taxon>Sphaerotilaceae</taxon>
        <taxon>Caldimonas</taxon>
    </lineage>
</organism>